<feature type="compositionally biased region" description="Polar residues" evidence="1">
    <location>
        <begin position="301"/>
        <end position="310"/>
    </location>
</feature>
<feature type="region of interest" description="Disordered" evidence="1">
    <location>
        <begin position="160"/>
        <end position="185"/>
    </location>
</feature>
<feature type="region of interest" description="Disordered" evidence="1">
    <location>
        <begin position="657"/>
        <end position="683"/>
    </location>
</feature>
<evidence type="ECO:0000259" key="2">
    <source>
        <dbReference type="SMART" id="SM00343"/>
    </source>
</evidence>
<dbReference type="AlphaFoldDB" id="A0A6L2J878"/>
<sequence>MQNPRDISNLTTAFDMALALMAKAFTLNDTTPTNNNQRSSSNSCNSQIAQSGNLVGQNAVQNEGIQNVRNQNGLSVISRIANQNPNRNGNVVSALVEGNVKPRKRDAAYLQTQLQIAQKDEAGIQINSEEFDFMAAAGDYDEIEKVIANYNLQDTLQQASTSGTQADKAPVYDSDGSTEVSKQKDTTKGTSVNTLFCKQSILGKPPSSGSKFYYVTPFLKSSVLPKVDKTNALSKPVTLNSAPSTRYLKGVQTVNVIALRIFRTNPSKTSRVDNVFPNKSIKASIRTKSIIVSQPHVITKNNVNSKTNGFSPKDVKSTTRTKRPQPRNNPKSNKVPFKCKSSCLLNKLEKIEENHRNLQSSSNKKHMSSACNNIKLAIRNAKSKVVCTMCKQCLITVNHDVCVLNYVNGMNSHELRKKLEIVQREKDGIQLTVEKLKNASKSLNKLIDSQAVDNCKKGLGYNAVPPHHTGLFMPPEPNVSYIGLEEFTSEPAVETLNAKTSKEAPKVVKKDNSASIIEDWKSDDKDKSVPQPKIEKKTVKPSVAKVLLDHLLAQNVAFFSTVNTSNTNEVNTAYGISTSSGHNSQKEGSSSYTNDLIDRFKMAGGHDFHKTKEVLQKTVRKLHFDAKEPVGFDKSKVECFNCYNTSHFARECKSKGNQDSRWRDAGNTGYKRENGERSAKQDKHKAMVTIDGEGVDWTGHAEDDIADYALMAFNSSNSGSDTEMNAKEKSRLGYGSQIHDGVLSYENEVFESVFDRNNMPPKSNFRIDESKFTYSPKQSTTSKFDAKTSDLDSCKSSSSEETLKTVPKPIESKPKVVNKPKVWTDAPIIEEYESDSNDEHVTIPSKEQEKPSFAFVNTVEHVTPPRQTAKEQNTCSRNPKPKKRDWNGLMSKRMGLGYGFTKKACFVCGSFSHLIRDCDFNGKRMAKQERKIHSHKGNHEWYQSQVLSMMDVIEEGSADVKEVLEVVKAAKLMTKVFTTAGATKVSIPRKRRGVIIQDSEKTTTTATVQPKVQVKDQGKAILIEEPKPLKRQAQIELDEEVLRQLEAKLNADINWNAVIEQVKGMKD</sequence>
<feature type="domain" description="CCHC-type" evidence="2">
    <location>
        <begin position="638"/>
        <end position="654"/>
    </location>
</feature>
<organism evidence="3">
    <name type="scientific">Tanacetum cinerariifolium</name>
    <name type="common">Dalmatian daisy</name>
    <name type="synonym">Chrysanthemum cinerariifolium</name>
    <dbReference type="NCBI Taxonomy" id="118510"/>
    <lineage>
        <taxon>Eukaryota</taxon>
        <taxon>Viridiplantae</taxon>
        <taxon>Streptophyta</taxon>
        <taxon>Embryophyta</taxon>
        <taxon>Tracheophyta</taxon>
        <taxon>Spermatophyta</taxon>
        <taxon>Magnoliopsida</taxon>
        <taxon>eudicotyledons</taxon>
        <taxon>Gunneridae</taxon>
        <taxon>Pentapetalae</taxon>
        <taxon>asterids</taxon>
        <taxon>campanulids</taxon>
        <taxon>Asterales</taxon>
        <taxon>Asteraceae</taxon>
        <taxon>Asteroideae</taxon>
        <taxon>Anthemideae</taxon>
        <taxon>Anthemidinae</taxon>
        <taxon>Tanacetum</taxon>
    </lineage>
</organism>
<accession>A0A6L2J878</accession>
<dbReference type="GO" id="GO:0003676">
    <property type="term" value="F:nucleic acid binding"/>
    <property type="evidence" value="ECO:0007669"/>
    <property type="project" value="InterPro"/>
</dbReference>
<name>A0A6L2J878_TANCI</name>
<dbReference type="InterPro" id="IPR036875">
    <property type="entry name" value="Znf_CCHC_sf"/>
</dbReference>
<protein>
    <recommendedName>
        <fullName evidence="2">CCHC-type domain-containing protein</fullName>
    </recommendedName>
</protein>
<dbReference type="SUPFAM" id="SSF57756">
    <property type="entry name" value="Retrovirus zinc finger-like domains"/>
    <property type="match status" value="1"/>
</dbReference>
<feature type="region of interest" description="Disordered" evidence="1">
    <location>
        <begin position="776"/>
        <end position="805"/>
    </location>
</feature>
<dbReference type="GO" id="GO:0008270">
    <property type="term" value="F:zinc ion binding"/>
    <property type="evidence" value="ECO:0007669"/>
    <property type="project" value="InterPro"/>
</dbReference>
<feature type="domain" description="CCHC-type" evidence="2">
    <location>
        <begin position="904"/>
        <end position="920"/>
    </location>
</feature>
<comment type="caution">
    <text evidence="3">The sequence shown here is derived from an EMBL/GenBank/DDBJ whole genome shotgun (WGS) entry which is preliminary data.</text>
</comment>
<dbReference type="SMART" id="SM00343">
    <property type="entry name" value="ZnF_C2HC"/>
    <property type="match status" value="2"/>
</dbReference>
<dbReference type="EMBL" id="BKCJ010000388">
    <property type="protein sequence ID" value="GEU32757.1"/>
    <property type="molecule type" value="Genomic_DNA"/>
</dbReference>
<feature type="compositionally biased region" description="Basic and acidic residues" evidence="1">
    <location>
        <begin position="784"/>
        <end position="793"/>
    </location>
</feature>
<reference evidence="3" key="1">
    <citation type="journal article" date="2019" name="Sci. Rep.">
        <title>Draft genome of Tanacetum cinerariifolium, the natural source of mosquito coil.</title>
        <authorList>
            <person name="Yamashiro T."/>
            <person name="Shiraishi A."/>
            <person name="Satake H."/>
            <person name="Nakayama K."/>
        </authorList>
    </citation>
    <scope>NUCLEOTIDE SEQUENCE</scope>
</reference>
<evidence type="ECO:0000256" key="1">
    <source>
        <dbReference type="SAM" id="MobiDB-lite"/>
    </source>
</evidence>
<evidence type="ECO:0000313" key="3">
    <source>
        <dbReference type="EMBL" id="GEU32757.1"/>
    </source>
</evidence>
<feature type="region of interest" description="Disordered" evidence="1">
    <location>
        <begin position="301"/>
        <end position="336"/>
    </location>
</feature>
<proteinExistence type="predicted"/>
<gene>
    <name evidence="3" type="ORF">Tci_004735</name>
</gene>
<dbReference type="InterPro" id="IPR001878">
    <property type="entry name" value="Znf_CCHC"/>
</dbReference>
<feature type="region of interest" description="Disordered" evidence="1">
    <location>
        <begin position="864"/>
        <end position="888"/>
    </location>
</feature>